<evidence type="ECO:0000259" key="8">
    <source>
        <dbReference type="PROSITE" id="PS50928"/>
    </source>
</evidence>
<dbReference type="AlphaFoldDB" id="A0A1P8UP54"/>
<evidence type="ECO:0000256" key="2">
    <source>
        <dbReference type="ARBA" id="ARBA00022448"/>
    </source>
</evidence>
<proteinExistence type="inferred from homology"/>
<reference evidence="9 10" key="1">
    <citation type="submission" date="2016-04" db="EMBL/GenBank/DDBJ databases">
        <title>Deep-sea bacteria in the southern Pacific.</title>
        <authorList>
            <person name="Tang K."/>
        </authorList>
    </citation>
    <scope>NUCLEOTIDE SEQUENCE [LARGE SCALE GENOMIC DNA]</scope>
    <source>
        <strain evidence="9 10">JLT2014</strain>
    </source>
</reference>
<dbReference type="Proteomes" id="UP000187059">
    <property type="component" value="Chromosome"/>
</dbReference>
<dbReference type="CDD" id="cd06261">
    <property type="entry name" value="TM_PBP2"/>
    <property type="match status" value="1"/>
</dbReference>
<keyword evidence="6" id="KW-0472">Membrane</keyword>
<dbReference type="InterPro" id="IPR025966">
    <property type="entry name" value="OppC_N"/>
</dbReference>
<evidence type="ECO:0000256" key="4">
    <source>
        <dbReference type="ARBA" id="ARBA00022692"/>
    </source>
</evidence>
<comment type="subcellular location">
    <subcellularLocation>
        <location evidence="1 7">Cell membrane</location>
        <topology evidence="1 7">Multi-pass membrane protein</topology>
    </subcellularLocation>
</comment>
<dbReference type="SUPFAM" id="SSF161098">
    <property type="entry name" value="MetI-like"/>
    <property type="match status" value="1"/>
</dbReference>
<dbReference type="InterPro" id="IPR035906">
    <property type="entry name" value="MetI-like_sf"/>
</dbReference>
<dbReference type="OrthoDB" id="9766870at2"/>
<evidence type="ECO:0000313" key="10">
    <source>
        <dbReference type="Proteomes" id="UP000187059"/>
    </source>
</evidence>
<dbReference type="Pfam" id="PF12911">
    <property type="entry name" value="OppC_N"/>
    <property type="match status" value="1"/>
</dbReference>
<evidence type="ECO:0000256" key="5">
    <source>
        <dbReference type="ARBA" id="ARBA00022989"/>
    </source>
</evidence>
<dbReference type="KEGG" id="paby:Ga0080574_TMP836"/>
<keyword evidence="2 7" id="KW-0813">Transport</keyword>
<comment type="similarity">
    <text evidence="7">Belongs to the binding-protein-dependent transport system permease family.</text>
</comment>
<dbReference type="InterPro" id="IPR000515">
    <property type="entry name" value="MetI-like"/>
</dbReference>
<name>A0A1P8UP54_9RHOB</name>
<dbReference type="PANTHER" id="PTHR43386">
    <property type="entry name" value="OLIGOPEPTIDE TRANSPORT SYSTEM PERMEASE PROTEIN APPC"/>
    <property type="match status" value="1"/>
</dbReference>
<keyword evidence="10" id="KW-1185">Reference proteome</keyword>
<evidence type="ECO:0000313" key="9">
    <source>
        <dbReference type="EMBL" id="APZ51170.1"/>
    </source>
</evidence>
<dbReference type="Gene3D" id="1.10.3720.10">
    <property type="entry name" value="MetI-like"/>
    <property type="match status" value="1"/>
</dbReference>
<sequence length="315" mass="33840">MHDQPIPRAVRLPALSRLWDSDIAYAFRTSPVAVLSALTIALFMVATLLAPWLAPQNPFDPAALDIMDSNLPPAFTAGGDTRYLLGTDDQGRDLLSGILFGARISLIVGIASVAIAVLIGIGVGLAAGYLGGWVDAVLMRLADIQLAFPAILLALLIDGIARTVLPPDWLADLQIWVIVGAIAISTWVQYARTVRALVMSEKRKEYVLAGHVMGLSNRAIVFRHILPNVLTPVFVIGTINFALAIMIESSLSFLGLGVPPTSPSLGTLIRIGSQYLFSGEWWITLFPALALVTLSLAVNLLGDWMRDTLNPKLGK</sequence>
<evidence type="ECO:0000256" key="7">
    <source>
        <dbReference type="RuleBase" id="RU363032"/>
    </source>
</evidence>
<dbReference type="GO" id="GO:0055085">
    <property type="term" value="P:transmembrane transport"/>
    <property type="evidence" value="ECO:0007669"/>
    <property type="project" value="InterPro"/>
</dbReference>
<evidence type="ECO:0000256" key="3">
    <source>
        <dbReference type="ARBA" id="ARBA00022475"/>
    </source>
</evidence>
<gene>
    <name evidence="9" type="ORF">Ga0080574_TMP836</name>
</gene>
<dbReference type="RefSeq" id="WP_076695479.1">
    <property type="nucleotide sequence ID" value="NZ_CP015093.1"/>
</dbReference>
<organism evidence="9 10">
    <name type="scientific">Salipiger abyssi</name>
    <dbReference type="NCBI Taxonomy" id="1250539"/>
    <lineage>
        <taxon>Bacteria</taxon>
        <taxon>Pseudomonadati</taxon>
        <taxon>Pseudomonadota</taxon>
        <taxon>Alphaproteobacteria</taxon>
        <taxon>Rhodobacterales</taxon>
        <taxon>Roseobacteraceae</taxon>
        <taxon>Salipiger</taxon>
    </lineage>
</organism>
<dbReference type="Pfam" id="PF00528">
    <property type="entry name" value="BPD_transp_1"/>
    <property type="match status" value="1"/>
</dbReference>
<evidence type="ECO:0000256" key="1">
    <source>
        <dbReference type="ARBA" id="ARBA00004651"/>
    </source>
</evidence>
<dbReference type="InterPro" id="IPR050366">
    <property type="entry name" value="BP-dependent_transpt_permease"/>
</dbReference>
<accession>A0A1P8UP54</accession>
<dbReference type="GO" id="GO:0005886">
    <property type="term" value="C:plasma membrane"/>
    <property type="evidence" value="ECO:0007669"/>
    <property type="project" value="UniProtKB-SubCell"/>
</dbReference>
<keyword evidence="3" id="KW-1003">Cell membrane</keyword>
<protein>
    <submittedName>
        <fullName evidence="9">Peptide/nickel transport system permease protein</fullName>
    </submittedName>
</protein>
<evidence type="ECO:0000256" key="6">
    <source>
        <dbReference type="ARBA" id="ARBA00023136"/>
    </source>
</evidence>
<feature type="domain" description="ABC transmembrane type-1" evidence="8">
    <location>
        <begin position="102"/>
        <end position="302"/>
    </location>
</feature>
<dbReference type="PROSITE" id="PS50928">
    <property type="entry name" value="ABC_TM1"/>
    <property type="match status" value="1"/>
</dbReference>
<dbReference type="PANTHER" id="PTHR43386:SF26">
    <property type="entry name" value="ABC TRANSPORTER PERMEASE PROTEIN"/>
    <property type="match status" value="1"/>
</dbReference>
<dbReference type="STRING" id="1250539.Ga0080574_TMP836"/>
<dbReference type="EMBL" id="CP015093">
    <property type="protein sequence ID" value="APZ51170.1"/>
    <property type="molecule type" value="Genomic_DNA"/>
</dbReference>
<keyword evidence="5" id="KW-1133">Transmembrane helix</keyword>
<keyword evidence="4" id="KW-0812">Transmembrane</keyword>